<organism evidence="1 2">
    <name type="scientific">Escherichia coli</name>
    <dbReference type="NCBI Taxonomy" id="562"/>
    <lineage>
        <taxon>Bacteria</taxon>
        <taxon>Pseudomonadati</taxon>
        <taxon>Pseudomonadota</taxon>
        <taxon>Gammaproteobacteria</taxon>
        <taxon>Enterobacterales</taxon>
        <taxon>Enterobacteriaceae</taxon>
        <taxon>Escherichia</taxon>
    </lineage>
</organism>
<comment type="caution">
    <text evidence="1">The sequence shown here is derived from an EMBL/GenBank/DDBJ whole genome shotgun (WGS) entry which is preliminary data.</text>
</comment>
<name>A0A5N8H3Q6_ECOLX</name>
<dbReference type="GO" id="GO:0005524">
    <property type="term" value="F:ATP binding"/>
    <property type="evidence" value="ECO:0007669"/>
    <property type="project" value="InterPro"/>
</dbReference>
<proteinExistence type="predicted"/>
<dbReference type="PANTHER" id="PTHR40396:SF1">
    <property type="entry name" value="ATPASE AAA-TYPE CORE DOMAIN-CONTAINING PROTEIN"/>
    <property type="match status" value="1"/>
</dbReference>
<dbReference type="GO" id="GO:0016887">
    <property type="term" value="F:ATP hydrolysis activity"/>
    <property type="evidence" value="ECO:0007669"/>
    <property type="project" value="InterPro"/>
</dbReference>
<accession>A0A5N8H3Q6</accession>
<reference evidence="1 2" key="1">
    <citation type="submission" date="2019-08" db="EMBL/GenBank/DDBJ databases">
        <title>Identification of Water Treatment Resistant and Multidrug Resistant Urinary Pathogenic Escherichia coli in Wastewater.</title>
        <authorList>
            <person name="Neumann N."/>
        </authorList>
    </citation>
    <scope>NUCLEOTIDE SEQUENCE [LARGE SCALE GENOMIC DNA]</scope>
    <source>
        <strain evidence="1 2">WU2356</strain>
    </source>
</reference>
<evidence type="ECO:0000313" key="1">
    <source>
        <dbReference type="EMBL" id="MPU47688.1"/>
    </source>
</evidence>
<protein>
    <submittedName>
        <fullName evidence="1">AAA family ATPase</fullName>
    </submittedName>
</protein>
<gene>
    <name evidence="1" type="ORF">FVB16_02195</name>
</gene>
<dbReference type="Proteomes" id="UP000392867">
    <property type="component" value="Unassembled WGS sequence"/>
</dbReference>
<dbReference type="PANTHER" id="PTHR40396">
    <property type="entry name" value="ATPASE-LIKE PROTEIN"/>
    <property type="match status" value="1"/>
</dbReference>
<evidence type="ECO:0000313" key="2">
    <source>
        <dbReference type="Proteomes" id="UP000392867"/>
    </source>
</evidence>
<dbReference type="RefSeq" id="WP_096934802.1">
    <property type="nucleotide sequence ID" value="NZ_CAJUZZ010000001.1"/>
</dbReference>
<dbReference type="AlphaFoldDB" id="A0A5N8H3Q6"/>
<dbReference type="EMBL" id="VOTT01000011">
    <property type="protein sequence ID" value="MPU47688.1"/>
    <property type="molecule type" value="Genomic_DNA"/>
</dbReference>
<dbReference type="Gene3D" id="3.40.50.300">
    <property type="entry name" value="P-loop containing nucleotide triphosphate hydrolases"/>
    <property type="match status" value="1"/>
</dbReference>
<sequence>MLIAFTIENYKSFRDQQTLSFVSSAGDEHLDHTMLLDNGLRINRFAAIIGGNGAGKSQIIRAINDFARSIHRDTLNELHKPYMFDSKNRLSPTSYEVIIVNKEKDTFLRYGISVFEGKVVSEYLYSREVKKGAKESCIFIRNGDELEFKKPTYKKHETLIKPIIKDSGAVITFAKSLQSKEMTNVRDWAVSQLPYNPEIFFGKGLEFFESKFEELLTKDDNGKVTINDNAKNLLGLYGDVILKAPLHIDGVDFLPVGSDKKYHFVYKIKNLDGGFTTIGPGERDEFFSQGTMNILTFMAAVIWTTDCGFTLYVDEVDASIHHSLATTLIKSILTYHLEKNDMQFILSTHNIPLLDECFRRDELNIIIKDKEKASNIINASKFSIRKDAKVSAKYFRGEFGVLPSFLGLVGKEK</sequence>
<dbReference type="SUPFAM" id="SSF52540">
    <property type="entry name" value="P-loop containing nucleoside triphosphate hydrolases"/>
    <property type="match status" value="1"/>
</dbReference>
<dbReference type="InterPro" id="IPR027417">
    <property type="entry name" value="P-loop_NTPase"/>
</dbReference>